<feature type="domain" description="NADPH-dependent FMN reductase-like" evidence="1">
    <location>
        <begin position="3"/>
        <end position="134"/>
    </location>
</feature>
<comment type="caution">
    <text evidence="2">The sequence shown here is derived from an EMBL/GenBank/DDBJ whole genome shotgun (WGS) entry which is preliminary data.</text>
</comment>
<dbReference type="PANTHER" id="PTHR30543">
    <property type="entry name" value="CHROMATE REDUCTASE"/>
    <property type="match status" value="1"/>
</dbReference>
<evidence type="ECO:0000313" key="2">
    <source>
        <dbReference type="EMBL" id="GIE07983.1"/>
    </source>
</evidence>
<dbReference type="Gene3D" id="3.40.50.360">
    <property type="match status" value="1"/>
</dbReference>
<dbReference type="Proteomes" id="UP000637628">
    <property type="component" value="Unassembled WGS sequence"/>
</dbReference>
<dbReference type="EMBL" id="BOML01000096">
    <property type="protein sequence ID" value="GIE07983.1"/>
    <property type="molecule type" value="Genomic_DNA"/>
</dbReference>
<dbReference type="InterPro" id="IPR050712">
    <property type="entry name" value="NAD(P)H-dep_reductase"/>
</dbReference>
<dbReference type="RefSeq" id="WP_203735816.1">
    <property type="nucleotide sequence ID" value="NZ_BAAATX010000067.1"/>
</dbReference>
<dbReference type="SUPFAM" id="SSF52218">
    <property type="entry name" value="Flavoproteins"/>
    <property type="match status" value="1"/>
</dbReference>
<gene>
    <name evidence="2" type="ORF">Adu01nite_93330</name>
</gene>
<dbReference type="PANTHER" id="PTHR30543:SF21">
    <property type="entry name" value="NAD(P)H-DEPENDENT FMN REDUCTASE LOT6"/>
    <property type="match status" value="1"/>
</dbReference>
<evidence type="ECO:0000313" key="3">
    <source>
        <dbReference type="Proteomes" id="UP000637628"/>
    </source>
</evidence>
<dbReference type="Pfam" id="PF03358">
    <property type="entry name" value="FMN_red"/>
    <property type="match status" value="1"/>
</dbReference>
<proteinExistence type="predicted"/>
<dbReference type="InterPro" id="IPR005025">
    <property type="entry name" value="FMN_Rdtase-like_dom"/>
</dbReference>
<name>A0ABQ3ZDR4_9ACTN</name>
<sequence>MARIMLISGNTRADSLHSAALRTAARFAPREISAALYDGLRDLPAFVPGEYSPPDPVAFLRLQVAAADAVVFSTPEFAGAIPGSLKNLLDWLVDGGDLAGKPVAWLSVATPGQDEGAREQLETVLAHAHANMLHPACLRIPLNPSAVNEQEGTIVDPQLHQALQDMLQVLARALAAPRPKPQPSWQAVSSMFPVVQRNDATPFKSWRAEIWRPND</sequence>
<evidence type="ECO:0000259" key="1">
    <source>
        <dbReference type="Pfam" id="PF03358"/>
    </source>
</evidence>
<organism evidence="2 3">
    <name type="scientific">Paractinoplanes durhamensis</name>
    <dbReference type="NCBI Taxonomy" id="113563"/>
    <lineage>
        <taxon>Bacteria</taxon>
        <taxon>Bacillati</taxon>
        <taxon>Actinomycetota</taxon>
        <taxon>Actinomycetes</taxon>
        <taxon>Micromonosporales</taxon>
        <taxon>Micromonosporaceae</taxon>
        <taxon>Paractinoplanes</taxon>
    </lineage>
</organism>
<reference evidence="2 3" key="1">
    <citation type="submission" date="2021-01" db="EMBL/GenBank/DDBJ databases">
        <title>Whole genome shotgun sequence of Actinoplanes durhamensis NBRC 14914.</title>
        <authorList>
            <person name="Komaki H."/>
            <person name="Tamura T."/>
        </authorList>
    </citation>
    <scope>NUCLEOTIDE SEQUENCE [LARGE SCALE GENOMIC DNA]</scope>
    <source>
        <strain evidence="2 3">NBRC 14914</strain>
    </source>
</reference>
<accession>A0ABQ3ZDR4</accession>
<keyword evidence="3" id="KW-1185">Reference proteome</keyword>
<protein>
    <recommendedName>
        <fullName evidence="1">NADPH-dependent FMN reductase-like domain-containing protein</fullName>
    </recommendedName>
</protein>
<dbReference type="InterPro" id="IPR029039">
    <property type="entry name" value="Flavoprotein-like_sf"/>
</dbReference>